<dbReference type="InterPro" id="IPR006598">
    <property type="entry name" value="CAP10"/>
</dbReference>
<keyword evidence="2" id="KW-0808">Transferase</keyword>
<dbReference type="PANTHER" id="PTHR12203">
    <property type="entry name" value="KDEL LYS-ASP-GLU-LEU CONTAINING - RELATED"/>
    <property type="match status" value="1"/>
</dbReference>
<feature type="signal peptide" evidence="3">
    <location>
        <begin position="1"/>
        <end position="16"/>
    </location>
</feature>
<sequence length="416" mass="45024">MRHLALLGACVAVTTAQHYDDTRDGLWHVCSPAWAVPQLDDDSLNADEAWRVEKYLARAACSSSTPIICQICAGLAARADGASAPGTCGLKKGEQPFDSLLLQTTGQVAACTQATDGKLHAYYSELSCLLEAYSRATPLVVLPPSLRWGFRFGDTTRAMEGAYLTKARKVGTRDQAVLLPLHTGRHAGGLRLLQQTVEHTLPKFLGREKCAMWRGGTTGQIPAYRAYEAKVSKRDRDVKKYANVPLNTRLELVTRFGTTESVAGIKLDVGFSGITAGAGAATKGLLRDSVKPKATIADFGRCKYQLSNEGNDVATGLKWQLYTDSVVVMPAPTMETWALEGALEPFVHYVPVKRDWSDLEERLTWAEAHPAAAANISANARAHVLRVLGASVASERRVVMAVLRGYRQALACAQPA</sequence>
<reference evidence="5" key="1">
    <citation type="submission" date="2021-01" db="EMBL/GenBank/DDBJ databases">
        <authorList>
            <person name="Corre E."/>
            <person name="Pelletier E."/>
            <person name="Niang G."/>
            <person name="Scheremetjew M."/>
            <person name="Finn R."/>
            <person name="Kale V."/>
            <person name="Holt S."/>
            <person name="Cochrane G."/>
            <person name="Meng A."/>
            <person name="Brown T."/>
            <person name="Cohen L."/>
        </authorList>
    </citation>
    <scope>NUCLEOTIDE SEQUENCE</scope>
    <source>
        <strain evidence="5">CCMP1756</strain>
    </source>
</reference>
<evidence type="ECO:0000313" key="5">
    <source>
        <dbReference type="EMBL" id="CAE0697506.1"/>
    </source>
</evidence>
<evidence type="ECO:0000313" key="6">
    <source>
        <dbReference type="EMBL" id="CAH0365586.1"/>
    </source>
</evidence>
<reference evidence="6" key="2">
    <citation type="submission" date="2021-11" db="EMBL/GenBank/DDBJ databases">
        <authorList>
            <consortium name="Genoscope - CEA"/>
            <person name="William W."/>
        </authorList>
    </citation>
    <scope>NUCLEOTIDE SEQUENCE</scope>
</reference>
<evidence type="ECO:0000256" key="2">
    <source>
        <dbReference type="ARBA" id="ARBA00022679"/>
    </source>
</evidence>
<evidence type="ECO:0000259" key="4">
    <source>
        <dbReference type="Pfam" id="PF05686"/>
    </source>
</evidence>
<dbReference type="Pfam" id="PF05686">
    <property type="entry name" value="Glyco_transf_90"/>
    <property type="match status" value="1"/>
</dbReference>
<dbReference type="Proteomes" id="UP000789595">
    <property type="component" value="Unassembled WGS sequence"/>
</dbReference>
<dbReference type="AlphaFoldDB" id="A0A7S3ZY75"/>
<dbReference type="EMBL" id="HBIW01015025">
    <property type="protein sequence ID" value="CAE0697506.1"/>
    <property type="molecule type" value="Transcribed_RNA"/>
</dbReference>
<accession>A0A7S3ZY75</accession>
<gene>
    <name evidence="5" type="ORF">PCAL00307_LOCUS12942</name>
    <name evidence="6" type="ORF">PECAL_1P20330</name>
</gene>
<dbReference type="PANTHER" id="PTHR12203:SF35">
    <property type="entry name" value="PROTEIN O-GLUCOSYLTRANSFERASE 1"/>
    <property type="match status" value="1"/>
</dbReference>
<evidence type="ECO:0000313" key="7">
    <source>
        <dbReference type="Proteomes" id="UP000789595"/>
    </source>
</evidence>
<dbReference type="OrthoDB" id="206240at2759"/>
<evidence type="ECO:0000256" key="3">
    <source>
        <dbReference type="SAM" id="SignalP"/>
    </source>
</evidence>
<dbReference type="GO" id="GO:0016740">
    <property type="term" value="F:transferase activity"/>
    <property type="evidence" value="ECO:0007669"/>
    <property type="project" value="UniProtKB-KW"/>
</dbReference>
<organism evidence="5">
    <name type="scientific">Pelagomonas calceolata</name>
    <dbReference type="NCBI Taxonomy" id="35677"/>
    <lineage>
        <taxon>Eukaryota</taxon>
        <taxon>Sar</taxon>
        <taxon>Stramenopiles</taxon>
        <taxon>Ochrophyta</taxon>
        <taxon>Pelagophyceae</taxon>
        <taxon>Pelagomonadales</taxon>
        <taxon>Pelagomonadaceae</taxon>
        <taxon>Pelagomonas</taxon>
    </lineage>
</organism>
<name>A0A7S3ZY75_9STRA</name>
<keyword evidence="7" id="KW-1185">Reference proteome</keyword>
<comment type="similarity">
    <text evidence="1">Belongs to the glycosyltransferase 90 family.</text>
</comment>
<feature type="domain" description="Glycosyl transferase CAP10" evidence="4">
    <location>
        <begin position="292"/>
        <end position="387"/>
    </location>
</feature>
<proteinExistence type="inferred from homology"/>
<dbReference type="EMBL" id="CAKKNE010000001">
    <property type="protein sequence ID" value="CAH0365586.1"/>
    <property type="molecule type" value="Genomic_DNA"/>
</dbReference>
<feature type="chain" id="PRO_5035593919" description="Glycosyl transferase CAP10 domain-containing protein" evidence="3">
    <location>
        <begin position="17"/>
        <end position="416"/>
    </location>
</feature>
<keyword evidence="3" id="KW-0732">Signal</keyword>
<evidence type="ECO:0000256" key="1">
    <source>
        <dbReference type="ARBA" id="ARBA00010118"/>
    </source>
</evidence>
<protein>
    <recommendedName>
        <fullName evidence="4">Glycosyl transferase CAP10 domain-containing protein</fullName>
    </recommendedName>
</protein>
<dbReference type="InterPro" id="IPR051091">
    <property type="entry name" value="O-Glucosyltr/Glycosyltrsf_90"/>
</dbReference>